<sequence length="281" mass="31782">MSAMFNDPLLPFASSSSSNTTSLVCFTSIYSSFTNFLGGIQTELERWRTRQYHEYRHDAEPELVKAAISYQSQTMRCDAIDPLAAKKIAGFRPTPVPDPIPRISGRLLDSRRQEPSWDYDSGSSPPYFVVGRNKAHHPRISFFPHDGLGAGVAMGLAFYQEGMVMKQSSIEFCLPPSLRRAEVLPFRFKWPGYNHISVTHDIVLVDPETRRHVTYGRIAQQVAQVFSAFIQCFGDDFDDSDSEGGIRLGPRAVTFHNLRLHQVYIREGGVLDVEVSYRKKN</sequence>
<organism evidence="1 2">
    <name type="scientific">Mycena albidolilacea</name>
    <dbReference type="NCBI Taxonomy" id="1033008"/>
    <lineage>
        <taxon>Eukaryota</taxon>
        <taxon>Fungi</taxon>
        <taxon>Dikarya</taxon>
        <taxon>Basidiomycota</taxon>
        <taxon>Agaricomycotina</taxon>
        <taxon>Agaricomycetes</taxon>
        <taxon>Agaricomycetidae</taxon>
        <taxon>Agaricales</taxon>
        <taxon>Marasmiineae</taxon>
        <taxon>Mycenaceae</taxon>
        <taxon>Mycena</taxon>
    </lineage>
</organism>
<evidence type="ECO:0000313" key="2">
    <source>
        <dbReference type="Proteomes" id="UP001218218"/>
    </source>
</evidence>
<dbReference type="AlphaFoldDB" id="A0AAD6ZQD8"/>
<name>A0AAD6ZQD8_9AGAR</name>
<proteinExistence type="predicted"/>
<evidence type="ECO:0000313" key="1">
    <source>
        <dbReference type="EMBL" id="KAJ7334261.1"/>
    </source>
</evidence>
<keyword evidence="2" id="KW-1185">Reference proteome</keyword>
<dbReference type="Proteomes" id="UP001218218">
    <property type="component" value="Unassembled WGS sequence"/>
</dbReference>
<comment type="caution">
    <text evidence="1">The sequence shown here is derived from an EMBL/GenBank/DDBJ whole genome shotgun (WGS) entry which is preliminary data.</text>
</comment>
<protein>
    <submittedName>
        <fullName evidence="1">Uncharacterized protein</fullName>
    </submittedName>
</protein>
<accession>A0AAD6ZQD8</accession>
<dbReference type="EMBL" id="JARIHO010000033">
    <property type="protein sequence ID" value="KAJ7334261.1"/>
    <property type="molecule type" value="Genomic_DNA"/>
</dbReference>
<gene>
    <name evidence="1" type="ORF">DFH08DRAFT_880650</name>
</gene>
<reference evidence="1" key="1">
    <citation type="submission" date="2023-03" db="EMBL/GenBank/DDBJ databases">
        <title>Massive genome expansion in bonnet fungi (Mycena s.s.) driven by repeated elements and novel gene families across ecological guilds.</title>
        <authorList>
            <consortium name="Lawrence Berkeley National Laboratory"/>
            <person name="Harder C.B."/>
            <person name="Miyauchi S."/>
            <person name="Viragh M."/>
            <person name="Kuo A."/>
            <person name="Thoen E."/>
            <person name="Andreopoulos B."/>
            <person name="Lu D."/>
            <person name="Skrede I."/>
            <person name="Drula E."/>
            <person name="Henrissat B."/>
            <person name="Morin E."/>
            <person name="Kohler A."/>
            <person name="Barry K."/>
            <person name="LaButti K."/>
            <person name="Morin E."/>
            <person name="Salamov A."/>
            <person name="Lipzen A."/>
            <person name="Mereny Z."/>
            <person name="Hegedus B."/>
            <person name="Baldrian P."/>
            <person name="Stursova M."/>
            <person name="Weitz H."/>
            <person name="Taylor A."/>
            <person name="Grigoriev I.V."/>
            <person name="Nagy L.G."/>
            <person name="Martin F."/>
            <person name="Kauserud H."/>
        </authorList>
    </citation>
    <scope>NUCLEOTIDE SEQUENCE</scope>
    <source>
        <strain evidence="1">CBHHK002</strain>
    </source>
</reference>